<comment type="caution">
    <text evidence="7">The sequence shown here is derived from an EMBL/GenBank/DDBJ whole genome shotgun (WGS) entry which is preliminary data.</text>
</comment>
<feature type="domain" description="DUF642" evidence="6">
    <location>
        <begin position="222"/>
        <end position="389"/>
    </location>
</feature>
<dbReference type="EMBL" id="JAGKQH010000003">
    <property type="protein sequence ID" value="KAG6603218.1"/>
    <property type="molecule type" value="Genomic_DNA"/>
</dbReference>
<evidence type="ECO:0000313" key="8">
    <source>
        <dbReference type="Proteomes" id="UP000685013"/>
    </source>
</evidence>
<evidence type="ECO:0000256" key="4">
    <source>
        <dbReference type="ARBA" id="ARBA00022729"/>
    </source>
</evidence>
<protein>
    <submittedName>
        <fullName evidence="7">40S ribosomal protein S5</fullName>
    </submittedName>
</protein>
<dbReference type="InterPro" id="IPR052437">
    <property type="entry name" value="Pectin_Meth_Modulator"/>
</dbReference>
<dbReference type="AlphaFoldDB" id="A0AAV6NX96"/>
<keyword evidence="5" id="KW-0325">Glycoprotein</keyword>
<evidence type="ECO:0000313" key="7">
    <source>
        <dbReference type="EMBL" id="KAG6603218.1"/>
    </source>
</evidence>
<name>A0AAV6NX96_9ROSI</name>
<evidence type="ECO:0000256" key="3">
    <source>
        <dbReference type="ARBA" id="ARBA00022525"/>
    </source>
</evidence>
<evidence type="ECO:0000256" key="5">
    <source>
        <dbReference type="ARBA" id="ARBA00023180"/>
    </source>
</evidence>
<keyword evidence="2" id="KW-0134">Cell wall</keyword>
<feature type="non-terminal residue" evidence="7">
    <location>
        <position position="1"/>
    </location>
</feature>
<reference evidence="7 8" key="1">
    <citation type="journal article" date="2021" name="Hortic Res">
        <title>The domestication of Cucurbita argyrosperma as revealed by the genome of its wild relative.</title>
        <authorList>
            <person name="Barrera-Redondo J."/>
            <person name="Sanchez-de la Vega G."/>
            <person name="Aguirre-Liguori J.A."/>
            <person name="Castellanos-Morales G."/>
            <person name="Gutierrez-Guerrero Y.T."/>
            <person name="Aguirre-Dugua X."/>
            <person name="Aguirre-Planter E."/>
            <person name="Tenaillon M.I."/>
            <person name="Lira-Saade R."/>
            <person name="Eguiarte L.E."/>
        </authorList>
    </citation>
    <scope>NUCLEOTIDE SEQUENCE [LARGE SCALE GENOMIC DNA]</scope>
    <source>
        <strain evidence="7">JBR-2021</strain>
    </source>
</reference>
<keyword evidence="4" id="KW-0732">Signal</keyword>
<keyword evidence="7" id="KW-0687">Ribonucleoprotein</keyword>
<keyword evidence="8" id="KW-1185">Reference proteome</keyword>
<proteinExistence type="predicted"/>
<gene>
    <name evidence="7" type="primary">RPS5</name>
    <name evidence="7" type="ORF">SDJN03_03827</name>
</gene>
<evidence type="ECO:0000259" key="6">
    <source>
        <dbReference type="Pfam" id="PF04862"/>
    </source>
</evidence>
<dbReference type="PANTHER" id="PTHR31265:SF22">
    <property type="entry name" value="DUF642 DOMAIN-CONTAINING PROTEIN"/>
    <property type="match status" value="1"/>
</dbReference>
<dbReference type="GO" id="GO:0005840">
    <property type="term" value="C:ribosome"/>
    <property type="evidence" value="ECO:0007669"/>
    <property type="project" value="UniProtKB-KW"/>
</dbReference>
<evidence type="ECO:0000256" key="2">
    <source>
        <dbReference type="ARBA" id="ARBA00022512"/>
    </source>
</evidence>
<organism evidence="7 8">
    <name type="scientific">Cucurbita argyrosperma subsp. sororia</name>
    <dbReference type="NCBI Taxonomy" id="37648"/>
    <lineage>
        <taxon>Eukaryota</taxon>
        <taxon>Viridiplantae</taxon>
        <taxon>Streptophyta</taxon>
        <taxon>Embryophyta</taxon>
        <taxon>Tracheophyta</taxon>
        <taxon>Spermatophyta</taxon>
        <taxon>Magnoliopsida</taxon>
        <taxon>eudicotyledons</taxon>
        <taxon>Gunneridae</taxon>
        <taxon>Pentapetalae</taxon>
        <taxon>rosids</taxon>
        <taxon>fabids</taxon>
        <taxon>Cucurbitales</taxon>
        <taxon>Cucurbitaceae</taxon>
        <taxon>Cucurbiteae</taxon>
        <taxon>Cucurbita</taxon>
    </lineage>
</organism>
<dbReference type="Pfam" id="PF04862">
    <property type="entry name" value="DUF642"/>
    <property type="match status" value="2"/>
</dbReference>
<keyword evidence="7" id="KW-0689">Ribosomal protein</keyword>
<feature type="domain" description="DUF642" evidence="6">
    <location>
        <begin position="56"/>
        <end position="211"/>
    </location>
</feature>
<dbReference type="Proteomes" id="UP000685013">
    <property type="component" value="Chromosome 3"/>
</dbReference>
<dbReference type="FunFam" id="2.60.120.260:FF:000031">
    <property type="entry name" value="DUF642 family protein"/>
    <property type="match status" value="1"/>
</dbReference>
<sequence length="392" mass="43180">MVETVEVTQELIQPQYDVKLFNRWTFDDVQVNDMSLGDYIGVAPAKQATYVSHTAGLLPNGDFETPPSKSNLNKTVIIGKNSLPKWEINGLVEYVAGGPQPGGFYLPIPRGAHAVRLGNEASISQKVRLRWRSVYTLTFGATRTCAQDEMLRIEVGSQSANLSIQTLYSNGGDTYAFTFRANRNVVNVTFHNPGIQEDPTCGPLLDMIFIKEMPPVRRILGNLLLNGNFEVGPHVIKSFNNGILLPPMQVDHISPLPGWIIESLKPVKYIDRGHFFVPSGNAAIELVAGRESAIAQIIQTVPTKYYNLTFTVGDARNGCHGSMDVQAFAARQTIKVPFISRGLGRSKTASLKFQAVSVSTRITFYSAYYHTKLHDYGHLCGPVLDNVIVVPA</sequence>
<evidence type="ECO:0000256" key="1">
    <source>
        <dbReference type="ARBA" id="ARBA00004191"/>
    </source>
</evidence>
<keyword evidence="3" id="KW-0964">Secreted</keyword>
<dbReference type="InterPro" id="IPR006946">
    <property type="entry name" value="DGR2-like_dom"/>
</dbReference>
<accession>A0AAV6NX96</accession>
<comment type="subcellular location">
    <subcellularLocation>
        <location evidence="1">Secreted</location>
        <location evidence="1">Cell wall</location>
    </subcellularLocation>
</comment>
<dbReference type="PANTHER" id="PTHR31265">
    <property type="entry name" value="OS02G0527500 PROTEIN-RELATED"/>
    <property type="match status" value="1"/>
</dbReference>